<dbReference type="RefSeq" id="WP_148950463.1">
    <property type="nucleotide sequence ID" value="NZ_VTES01000005.1"/>
</dbReference>
<dbReference type="SUPFAM" id="SSF52540">
    <property type="entry name" value="P-loop containing nucleoside triphosphate hydrolases"/>
    <property type="match status" value="1"/>
</dbReference>
<feature type="domain" description="Helicase ATP-binding" evidence="1">
    <location>
        <begin position="228"/>
        <end position="376"/>
    </location>
</feature>
<dbReference type="SMART" id="SM00490">
    <property type="entry name" value="HELICc"/>
    <property type="match status" value="1"/>
</dbReference>
<dbReference type="GO" id="GO:0005829">
    <property type="term" value="C:cytosol"/>
    <property type="evidence" value="ECO:0007669"/>
    <property type="project" value="TreeGrafter"/>
</dbReference>
<dbReference type="Pfam" id="PF13091">
    <property type="entry name" value="PLDc_2"/>
    <property type="match status" value="1"/>
</dbReference>
<dbReference type="PROSITE" id="PS51192">
    <property type="entry name" value="HELICASE_ATP_BIND_1"/>
    <property type="match status" value="1"/>
</dbReference>
<accession>A0A5D4SFC0</accession>
<dbReference type="Pfam" id="PF04851">
    <property type="entry name" value="ResIII"/>
    <property type="match status" value="1"/>
</dbReference>
<organism evidence="3 4">
    <name type="scientific">Bacillus infantis</name>
    <dbReference type="NCBI Taxonomy" id="324767"/>
    <lineage>
        <taxon>Bacteria</taxon>
        <taxon>Bacillati</taxon>
        <taxon>Bacillota</taxon>
        <taxon>Bacilli</taxon>
        <taxon>Bacillales</taxon>
        <taxon>Bacillaceae</taxon>
        <taxon>Bacillus</taxon>
    </lineage>
</organism>
<dbReference type="Pfam" id="PF00271">
    <property type="entry name" value="Helicase_C"/>
    <property type="match status" value="1"/>
</dbReference>
<reference evidence="3 4" key="1">
    <citation type="submission" date="2019-08" db="EMBL/GenBank/DDBJ databases">
        <title>Bacillus genomes from the desert of Cuatro Cienegas, Coahuila.</title>
        <authorList>
            <person name="Olmedo-Alvarez G."/>
        </authorList>
    </citation>
    <scope>NUCLEOTIDE SEQUENCE [LARGE SCALE GENOMIC DNA]</scope>
    <source>
        <strain evidence="3 4">CH37_1T</strain>
    </source>
</reference>
<dbReference type="InterPro" id="IPR001650">
    <property type="entry name" value="Helicase_C-like"/>
</dbReference>
<evidence type="ECO:0000259" key="2">
    <source>
        <dbReference type="PROSITE" id="PS51194"/>
    </source>
</evidence>
<dbReference type="InterPro" id="IPR006935">
    <property type="entry name" value="Helicase/UvrB_N"/>
</dbReference>
<evidence type="ECO:0000259" key="1">
    <source>
        <dbReference type="PROSITE" id="PS51192"/>
    </source>
</evidence>
<evidence type="ECO:0000313" key="4">
    <source>
        <dbReference type="Proteomes" id="UP000323732"/>
    </source>
</evidence>
<dbReference type="GO" id="GO:0005524">
    <property type="term" value="F:ATP binding"/>
    <property type="evidence" value="ECO:0007669"/>
    <property type="project" value="InterPro"/>
</dbReference>
<evidence type="ECO:0000313" key="3">
    <source>
        <dbReference type="EMBL" id="TYS61980.1"/>
    </source>
</evidence>
<dbReference type="Gene3D" id="3.40.50.300">
    <property type="entry name" value="P-loop containing nucleotide triphosphate hydrolases"/>
    <property type="match status" value="2"/>
</dbReference>
<keyword evidence="3" id="KW-0347">Helicase</keyword>
<dbReference type="InterPro" id="IPR050742">
    <property type="entry name" value="Helicase_Restrict-Modif_Enz"/>
</dbReference>
<dbReference type="InterPro" id="IPR025202">
    <property type="entry name" value="PLD-like_dom"/>
</dbReference>
<proteinExistence type="predicted"/>
<dbReference type="Gene3D" id="3.30.870.10">
    <property type="entry name" value="Endonuclease Chain A"/>
    <property type="match status" value="1"/>
</dbReference>
<keyword evidence="3" id="KW-0547">Nucleotide-binding</keyword>
<feature type="domain" description="Helicase C-terminal" evidence="2">
    <location>
        <begin position="414"/>
        <end position="584"/>
    </location>
</feature>
<keyword evidence="3" id="KW-0067">ATP-binding</keyword>
<dbReference type="EMBL" id="VTES01000005">
    <property type="protein sequence ID" value="TYS61980.1"/>
    <property type="molecule type" value="Genomic_DNA"/>
</dbReference>
<dbReference type="GO" id="GO:0016787">
    <property type="term" value="F:hydrolase activity"/>
    <property type="evidence" value="ECO:0007669"/>
    <property type="project" value="InterPro"/>
</dbReference>
<name>A0A5D4SFC0_9BACI</name>
<dbReference type="PANTHER" id="PTHR47396">
    <property type="entry name" value="TYPE I RESTRICTION ENZYME ECOKI R PROTEIN"/>
    <property type="match status" value="1"/>
</dbReference>
<protein>
    <submittedName>
        <fullName evidence="3">DNA helicase</fullName>
    </submittedName>
</protein>
<sequence>MKPYQLITSRLGEQLQEKIMVGKTIYILTSFSMKSGVRLLDPALRFAAEQGADVKILTGDYLYITQPEALASLLDIHPAIEVRLWKSKGISFHPKAYLIETGDKDHFFIGSSNLSASAMNKGVEWNLLVNDNKELFEEGSEEFLQLFYHDQTVPLNQESVLEYKGNYEDFHKRHTNLEKVWTEQQEVNLMLPEEKESEAESVVLEAPAAYGEIAPRFAQIEALEELSKTYKEGYRKALVVMATGLGKTYLAAFFAKQFKRVLFIAHREEILKQAEKSFKNVMPDLETGLYNGVEKDGEKAAVFASIYTLSRQKHMKRFSPNDFDLIIIDEFHHAAANTYQRVLEYFQPQFLLGITATPDRNDNRDIYSICEGNLAYKIDFLQAIGHGWLSPFNYYGVYDETDYSQITWLGTRYDEEQLMAVQLKESYAERILKAWQKHKQNRSLVFCSSIRQAEFLSAFFKGNGYNTLALTSNSTGRDRADSIKMLDNGELDAIFTVDLFNEGVDIPSVDTLLFVRPTESLTVFTQQVGRGLRLHENKSHCVIIDLIGNYRNADVKISLFEQEPGKKGNRSKVVPTVPQNCSLNLETSVVDLLAEMARKKQPRKEALKEAYFELKYELGRRPTYLELRLQGRMGAKAYYDEWKSFHRFLYEIDELSEIEEGAYLLYEQWLKEVEKTVMTRSYKMVLLKAMLQKGPSEWYKPITPEEAAPYFHYYLTSEEFRRSIDFSGKSHRQMWEYDEKKVSGLIATMPMNKWSGSSDGHISFEDRIFDIKLDILGEYESLIHEYTNEICEYRLHAYFQRKGGQFK</sequence>
<dbReference type="PANTHER" id="PTHR47396:SF1">
    <property type="entry name" value="ATP-DEPENDENT HELICASE IRC3-RELATED"/>
    <property type="match status" value="1"/>
</dbReference>
<dbReference type="SUPFAM" id="SSF56024">
    <property type="entry name" value="Phospholipase D/nuclease"/>
    <property type="match status" value="1"/>
</dbReference>
<keyword evidence="3" id="KW-0378">Hydrolase</keyword>
<dbReference type="InterPro" id="IPR014001">
    <property type="entry name" value="Helicase_ATP-bd"/>
</dbReference>
<dbReference type="CDD" id="cd18032">
    <property type="entry name" value="DEXHc_RE_I_III_res"/>
    <property type="match status" value="1"/>
</dbReference>
<dbReference type="GO" id="GO:0004386">
    <property type="term" value="F:helicase activity"/>
    <property type="evidence" value="ECO:0007669"/>
    <property type="project" value="UniProtKB-KW"/>
</dbReference>
<dbReference type="PROSITE" id="PS51194">
    <property type="entry name" value="HELICASE_CTER"/>
    <property type="match status" value="1"/>
</dbReference>
<dbReference type="CDD" id="cd18799">
    <property type="entry name" value="SF2_C_EcoAI-like"/>
    <property type="match status" value="1"/>
</dbReference>
<dbReference type="GO" id="GO:0003677">
    <property type="term" value="F:DNA binding"/>
    <property type="evidence" value="ECO:0007669"/>
    <property type="project" value="InterPro"/>
</dbReference>
<comment type="caution">
    <text evidence="3">The sequence shown here is derived from an EMBL/GenBank/DDBJ whole genome shotgun (WGS) entry which is preliminary data.</text>
</comment>
<dbReference type="SMART" id="SM00487">
    <property type="entry name" value="DEXDc"/>
    <property type="match status" value="1"/>
</dbReference>
<dbReference type="InterPro" id="IPR027417">
    <property type="entry name" value="P-loop_NTPase"/>
</dbReference>
<gene>
    <name evidence="3" type="ORF">FZD47_17990</name>
</gene>
<dbReference type="Proteomes" id="UP000323732">
    <property type="component" value="Unassembled WGS sequence"/>
</dbReference>
<dbReference type="AlphaFoldDB" id="A0A5D4SFC0"/>